<evidence type="ECO:0000256" key="11">
    <source>
        <dbReference type="ARBA" id="ARBA00023012"/>
    </source>
</evidence>
<keyword evidence="4" id="KW-0597">Phosphoprotein</keyword>
<protein>
    <recommendedName>
        <fullName evidence="3">histidine kinase</fullName>
        <ecNumber evidence="3">2.7.13.3</ecNumber>
    </recommendedName>
</protein>
<gene>
    <name evidence="14" type="ORF">RM445_21075</name>
</gene>
<dbReference type="SMART" id="SM00304">
    <property type="entry name" value="HAMP"/>
    <property type="match status" value="1"/>
</dbReference>
<dbReference type="EC" id="2.7.13.3" evidence="3"/>
<feature type="domain" description="HAMP" evidence="13">
    <location>
        <begin position="81"/>
        <end position="133"/>
    </location>
</feature>
<keyword evidence="10 12" id="KW-1133">Transmembrane helix</keyword>
<keyword evidence="15" id="KW-1185">Reference proteome</keyword>
<dbReference type="PANTHER" id="PTHR24421:SF10">
    <property type="entry name" value="NITRATE_NITRITE SENSOR PROTEIN NARQ"/>
    <property type="match status" value="1"/>
</dbReference>
<evidence type="ECO:0000256" key="10">
    <source>
        <dbReference type="ARBA" id="ARBA00022989"/>
    </source>
</evidence>
<dbReference type="InterPro" id="IPR003594">
    <property type="entry name" value="HATPase_dom"/>
</dbReference>
<keyword evidence="8 14" id="KW-0418">Kinase</keyword>
<dbReference type="InterPro" id="IPR036890">
    <property type="entry name" value="HATPase_C_sf"/>
</dbReference>
<reference evidence="15" key="1">
    <citation type="submission" date="2023-07" db="EMBL/GenBank/DDBJ databases">
        <title>30 novel species of actinomycetes from the DSMZ collection.</title>
        <authorList>
            <person name="Nouioui I."/>
        </authorList>
    </citation>
    <scope>NUCLEOTIDE SEQUENCE [LARGE SCALE GENOMIC DNA]</scope>
    <source>
        <strain evidence="15">DSM 45834</strain>
    </source>
</reference>
<dbReference type="SMART" id="SM00387">
    <property type="entry name" value="HATPase_c"/>
    <property type="match status" value="1"/>
</dbReference>
<evidence type="ECO:0000256" key="1">
    <source>
        <dbReference type="ARBA" id="ARBA00000085"/>
    </source>
</evidence>
<keyword evidence="11" id="KW-0902">Two-component regulatory system</keyword>
<comment type="catalytic activity">
    <reaction evidence="1">
        <text>ATP + protein L-histidine = ADP + protein N-phospho-L-histidine.</text>
        <dbReference type="EC" id="2.7.13.3"/>
    </reaction>
</comment>
<dbReference type="PANTHER" id="PTHR24421">
    <property type="entry name" value="NITRATE/NITRITE SENSOR PROTEIN NARX-RELATED"/>
    <property type="match status" value="1"/>
</dbReference>
<keyword evidence="12" id="KW-0472">Membrane</keyword>
<evidence type="ECO:0000256" key="2">
    <source>
        <dbReference type="ARBA" id="ARBA00004370"/>
    </source>
</evidence>
<organism evidence="14 15">
    <name type="scientific">Pseudonocardia charpentierae</name>
    <dbReference type="NCBI Taxonomy" id="3075545"/>
    <lineage>
        <taxon>Bacteria</taxon>
        <taxon>Bacillati</taxon>
        <taxon>Actinomycetota</taxon>
        <taxon>Actinomycetes</taxon>
        <taxon>Pseudonocardiales</taxon>
        <taxon>Pseudonocardiaceae</taxon>
        <taxon>Pseudonocardia</taxon>
    </lineage>
</organism>
<feature type="transmembrane region" description="Helical" evidence="12">
    <location>
        <begin position="31"/>
        <end position="51"/>
    </location>
</feature>
<dbReference type="Gene3D" id="1.20.5.1930">
    <property type="match status" value="1"/>
</dbReference>
<evidence type="ECO:0000256" key="3">
    <source>
        <dbReference type="ARBA" id="ARBA00012438"/>
    </source>
</evidence>
<accession>A0ABU2NDK7</accession>
<evidence type="ECO:0000259" key="13">
    <source>
        <dbReference type="PROSITE" id="PS50885"/>
    </source>
</evidence>
<dbReference type="Pfam" id="PF02518">
    <property type="entry name" value="HATPase_c"/>
    <property type="match status" value="1"/>
</dbReference>
<dbReference type="InterPro" id="IPR011712">
    <property type="entry name" value="Sig_transdc_His_kin_sub3_dim/P"/>
</dbReference>
<sequence length="344" mass="35826">MSAVTDQRPPVGARAPALGTPATMRGLFRRVFLVNVAVLLASSALLVFSPVTVSAPIVAAEVAVLGLGLLTALVLNALLLRASLRPLDGLTALMERVDLLRPGERLPAAGTGDVAHLLRTFNGMLDRLEAERGASAARALAAQEGERQRIARELHDEIGQSLTAVLLALKRAADTAPEPLRTDLGMVTETVRASLDEVRQVARRLRPGVLDDLGLVSAIDALAADVTEASGVPVTVEVDPLLPGLGAEAELVVYRIAQESLTNVARHAGAQAVDLSLRHADAAVVLTVTDDGRGIGDGVEGAGIRGMRERALLVGAELAVGPHPDGGTEVRLRVPVREGGGDDR</sequence>
<evidence type="ECO:0000256" key="8">
    <source>
        <dbReference type="ARBA" id="ARBA00022777"/>
    </source>
</evidence>
<dbReference type="Proteomes" id="UP001183202">
    <property type="component" value="Unassembled WGS sequence"/>
</dbReference>
<evidence type="ECO:0000313" key="15">
    <source>
        <dbReference type="Proteomes" id="UP001183202"/>
    </source>
</evidence>
<dbReference type="InterPro" id="IPR050482">
    <property type="entry name" value="Sensor_HK_TwoCompSys"/>
</dbReference>
<dbReference type="PROSITE" id="PS50885">
    <property type="entry name" value="HAMP"/>
    <property type="match status" value="1"/>
</dbReference>
<evidence type="ECO:0000313" key="14">
    <source>
        <dbReference type="EMBL" id="MDT0352026.1"/>
    </source>
</evidence>
<dbReference type="RefSeq" id="WP_311558534.1">
    <property type="nucleotide sequence ID" value="NZ_JAVREJ010000016.1"/>
</dbReference>
<keyword evidence="7" id="KW-0547">Nucleotide-binding</keyword>
<dbReference type="InterPro" id="IPR003660">
    <property type="entry name" value="HAMP_dom"/>
</dbReference>
<dbReference type="GO" id="GO:0016301">
    <property type="term" value="F:kinase activity"/>
    <property type="evidence" value="ECO:0007669"/>
    <property type="project" value="UniProtKB-KW"/>
</dbReference>
<name>A0ABU2NDK7_9PSEU</name>
<comment type="caution">
    <text evidence="14">The sequence shown here is derived from an EMBL/GenBank/DDBJ whole genome shotgun (WGS) entry which is preliminary data.</text>
</comment>
<evidence type="ECO:0000256" key="12">
    <source>
        <dbReference type="SAM" id="Phobius"/>
    </source>
</evidence>
<keyword evidence="5" id="KW-0808">Transferase</keyword>
<evidence type="ECO:0000256" key="5">
    <source>
        <dbReference type="ARBA" id="ARBA00022679"/>
    </source>
</evidence>
<keyword evidence="6 12" id="KW-0812">Transmembrane</keyword>
<comment type="subcellular location">
    <subcellularLocation>
        <location evidence="2">Membrane</location>
    </subcellularLocation>
</comment>
<proteinExistence type="predicted"/>
<dbReference type="CDD" id="cd06225">
    <property type="entry name" value="HAMP"/>
    <property type="match status" value="1"/>
</dbReference>
<dbReference type="EMBL" id="JAVREJ010000016">
    <property type="protein sequence ID" value="MDT0352026.1"/>
    <property type="molecule type" value="Genomic_DNA"/>
</dbReference>
<keyword evidence="9" id="KW-0067">ATP-binding</keyword>
<dbReference type="Gene3D" id="3.30.565.10">
    <property type="entry name" value="Histidine kinase-like ATPase, C-terminal domain"/>
    <property type="match status" value="1"/>
</dbReference>
<evidence type="ECO:0000256" key="9">
    <source>
        <dbReference type="ARBA" id="ARBA00022840"/>
    </source>
</evidence>
<dbReference type="SUPFAM" id="SSF55874">
    <property type="entry name" value="ATPase domain of HSP90 chaperone/DNA topoisomerase II/histidine kinase"/>
    <property type="match status" value="1"/>
</dbReference>
<evidence type="ECO:0000256" key="7">
    <source>
        <dbReference type="ARBA" id="ARBA00022741"/>
    </source>
</evidence>
<feature type="transmembrane region" description="Helical" evidence="12">
    <location>
        <begin position="57"/>
        <end position="80"/>
    </location>
</feature>
<dbReference type="Pfam" id="PF07730">
    <property type="entry name" value="HisKA_3"/>
    <property type="match status" value="1"/>
</dbReference>
<evidence type="ECO:0000256" key="6">
    <source>
        <dbReference type="ARBA" id="ARBA00022692"/>
    </source>
</evidence>
<evidence type="ECO:0000256" key="4">
    <source>
        <dbReference type="ARBA" id="ARBA00022553"/>
    </source>
</evidence>
<dbReference type="CDD" id="cd16917">
    <property type="entry name" value="HATPase_UhpB-NarQ-NarX-like"/>
    <property type="match status" value="1"/>
</dbReference>